<comment type="similarity">
    <text evidence="5">Belongs to the COX19 family.</text>
</comment>
<evidence type="ECO:0000313" key="7">
    <source>
        <dbReference type="Proteomes" id="UP000504638"/>
    </source>
</evidence>
<proteinExistence type="inferred from homology"/>
<evidence type="ECO:0000313" key="8">
    <source>
        <dbReference type="RefSeq" id="XP_033539140.1"/>
    </source>
</evidence>
<gene>
    <name evidence="6 8" type="ORF">P152DRAFT_379272</name>
</gene>
<evidence type="ECO:0000313" key="6">
    <source>
        <dbReference type="EMBL" id="KAF1817509.1"/>
    </source>
</evidence>
<dbReference type="AlphaFoldDB" id="A0A6G1GI04"/>
<dbReference type="InterPro" id="IPR051383">
    <property type="entry name" value="COX19"/>
</dbReference>
<sequence>PERGSFPLDHDGECKRQMMRYLRCIKSHRGTNDDECRLLSREYLECRMESRNLMAPDTSDNLGFAD</sequence>
<evidence type="ECO:0000256" key="4">
    <source>
        <dbReference type="ARBA" id="ARBA00037279"/>
    </source>
</evidence>
<feature type="non-terminal residue" evidence="6">
    <location>
        <position position="66"/>
    </location>
</feature>
<evidence type="ECO:0008006" key="9">
    <source>
        <dbReference type="Google" id="ProtNLM"/>
    </source>
</evidence>
<dbReference type="PANTHER" id="PTHR21107:SF2">
    <property type="entry name" value="CYTOCHROME C OXIDASE ASSEMBLY PROTEIN COX19"/>
    <property type="match status" value="1"/>
</dbReference>
<dbReference type="PROSITE" id="PS51808">
    <property type="entry name" value="CHCH"/>
    <property type="match status" value="1"/>
</dbReference>
<keyword evidence="2" id="KW-0963">Cytoplasm</keyword>
<reference evidence="8" key="3">
    <citation type="submission" date="2025-04" db="UniProtKB">
        <authorList>
            <consortium name="RefSeq"/>
        </authorList>
    </citation>
    <scope>IDENTIFICATION</scope>
    <source>
        <strain evidence="8">CBS 781.70</strain>
    </source>
</reference>
<evidence type="ECO:0000256" key="1">
    <source>
        <dbReference type="ARBA" id="ARBA00004496"/>
    </source>
</evidence>
<evidence type="ECO:0000256" key="3">
    <source>
        <dbReference type="ARBA" id="ARBA00023157"/>
    </source>
</evidence>
<dbReference type="GO" id="GO:0005758">
    <property type="term" value="C:mitochondrial intermembrane space"/>
    <property type="evidence" value="ECO:0007669"/>
    <property type="project" value="TreeGrafter"/>
</dbReference>
<accession>A0A6G1GI04</accession>
<keyword evidence="3" id="KW-1015">Disulfide bond</keyword>
<name>A0A6G1GI04_9PEZI</name>
<reference evidence="8" key="2">
    <citation type="submission" date="2020-04" db="EMBL/GenBank/DDBJ databases">
        <authorList>
            <consortium name="NCBI Genome Project"/>
        </authorList>
    </citation>
    <scope>NUCLEOTIDE SEQUENCE</scope>
    <source>
        <strain evidence="8">CBS 781.70</strain>
    </source>
</reference>
<organism evidence="6">
    <name type="scientific">Eremomyces bilateralis CBS 781.70</name>
    <dbReference type="NCBI Taxonomy" id="1392243"/>
    <lineage>
        <taxon>Eukaryota</taxon>
        <taxon>Fungi</taxon>
        <taxon>Dikarya</taxon>
        <taxon>Ascomycota</taxon>
        <taxon>Pezizomycotina</taxon>
        <taxon>Dothideomycetes</taxon>
        <taxon>Dothideomycetes incertae sedis</taxon>
        <taxon>Eremomycetales</taxon>
        <taxon>Eremomycetaceae</taxon>
        <taxon>Eremomyces</taxon>
    </lineage>
</organism>
<comment type="function">
    <text evidence="4">Required for the assembly of mitochondrial cytochrome c oxidase.</text>
</comment>
<dbReference type="OrthoDB" id="268594at2759"/>
<protein>
    <recommendedName>
        <fullName evidence="9">CHCH domain-containing protein</fullName>
    </recommendedName>
</protein>
<dbReference type="RefSeq" id="XP_033539140.1">
    <property type="nucleotide sequence ID" value="XM_033675694.1"/>
</dbReference>
<dbReference type="Proteomes" id="UP000504638">
    <property type="component" value="Unplaced"/>
</dbReference>
<dbReference type="GeneID" id="54416264"/>
<keyword evidence="7" id="KW-1185">Reference proteome</keyword>
<feature type="non-terminal residue" evidence="6">
    <location>
        <position position="1"/>
    </location>
</feature>
<reference evidence="6 8" key="1">
    <citation type="submission" date="2020-01" db="EMBL/GenBank/DDBJ databases">
        <authorList>
            <consortium name="DOE Joint Genome Institute"/>
            <person name="Haridas S."/>
            <person name="Albert R."/>
            <person name="Binder M."/>
            <person name="Bloem J."/>
            <person name="Labutti K."/>
            <person name="Salamov A."/>
            <person name="Andreopoulos B."/>
            <person name="Baker S.E."/>
            <person name="Barry K."/>
            <person name="Bills G."/>
            <person name="Bluhm B.H."/>
            <person name="Cannon C."/>
            <person name="Castanera R."/>
            <person name="Culley D.E."/>
            <person name="Daum C."/>
            <person name="Ezra D."/>
            <person name="Gonzalez J.B."/>
            <person name="Henrissat B."/>
            <person name="Kuo A."/>
            <person name="Liang C."/>
            <person name="Lipzen A."/>
            <person name="Lutzoni F."/>
            <person name="Magnuson J."/>
            <person name="Mondo S."/>
            <person name="Nolan M."/>
            <person name="Ohm R."/>
            <person name="Pangilinan J."/>
            <person name="Park H.-J."/>
            <person name="Ramirez L."/>
            <person name="Alfaro M."/>
            <person name="Sun H."/>
            <person name="Tritt A."/>
            <person name="Yoshinaga Y."/>
            <person name="Zwiers L.-H."/>
            <person name="Turgeon B.G."/>
            <person name="Goodwin S.B."/>
            <person name="Spatafora J.W."/>
            <person name="Crous P.W."/>
            <person name="Grigoriev I.V."/>
        </authorList>
    </citation>
    <scope>NUCLEOTIDE SEQUENCE</scope>
    <source>
        <strain evidence="6 8">CBS 781.70</strain>
    </source>
</reference>
<dbReference type="PANTHER" id="PTHR21107">
    <property type="entry name" value="CYTOCHROME C OXIDASE ASSEMBLY PROTEIN COX19"/>
    <property type="match status" value="1"/>
</dbReference>
<comment type="subcellular location">
    <subcellularLocation>
        <location evidence="1">Cytoplasm</location>
    </subcellularLocation>
</comment>
<dbReference type="EMBL" id="ML975149">
    <property type="protein sequence ID" value="KAF1817509.1"/>
    <property type="molecule type" value="Genomic_DNA"/>
</dbReference>
<dbReference type="GO" id="GO:0033617">
    <property type="term" value="P:mitochondrial respiratory chain complex IV assembly"/>
    <property type="evidence" value="ECO:0007669"/>
    <property type="project" value="TreeGrafter"/>
</dbReference>
<evidence type="ECO:0000256" key="2">
    <source>
        <dbReference type="ARBA" id="ARBA00022490"/>
    </source>
</evidence>
<evidence type="ECO:0000256" key="5">
    <source>
        <dbReference type="ARBA" id="ARBA00038223"/>
    </source>
</evidence>